<comment type="catalytic activity">
    <reaction evidence="10">
        <text>L-tyrosyl-[protein] + ATP = O-phospho-L-tyrosyl-[protein] + ADP + H(+)</text>
        <dbReference type="Rhea" id="RHEA:10596"/>
        <dbReference type="Rhea" id="RHEA-COMP:10136"/>
        <dbReference type="Rhea" id="RHEA-COMP:20101"/>
        <dbReference type="ChEBI" id="CHEBI:15378"/>
        <dbReference type="ChEBI" id="CHEBI:30616"/>
        <dbReference type="ChEBI" id="CHEBI:46858"/>
        <dbReference type="ChEBI" id="CHEBI:61978"/>
        <dbReference type="ChEBI" id="CHEBI:456216"/>
        <dbReference type="EC" id="2.7.12.2"/>
    </reaction>
</comment>
<dbReference type="Pfam" id="PF00069">
    <property type="entry name" value="Pkinase"/>
    <property type="match status" value="1"/>
</dbReference>
<keyword evidence="2" id="KW-0808">Transferase</keyword>
<evidence type="ECO:0000256" key="10">
    <source>
        <dbReference type="ARBA" id="ARBA00051693"/>
    </source>
</evidence>
<dbReference type="Gene3D" id="3.30.200.20">
    <property type="entry name" value="Phosphorylase Kinase, domain 1"/>
    <property type="match status" value="1"/>
</dbReference>
<comment type="catalytic activity">
    <reaction evidence="9">
        <text>L-threonyl-[protein] + ATP = O-phospho-L-threonyl-[protein] + ADP + H(+)</text>
        <dbReference type="Rhea" id="RHEA:46608"/>
        <dbReference type="Rhea" id="RHEA-COMP:11060"/>
        <dbReference type="Rhea" id="RHEA-COMP:11605"/>
        <dbReference type="ChEBI" id="CHEBI:15378"/>
        <dbReference type="ChEBI" id="CHEBI:30013"/>
        <dbReference type="ChEBI" id="CHEBI:30616"/>
        <dbReference type="ChEBI" id="CHEBI:61977"/>
        <dbReference type="ChEBI" id="CHEBI:456216"/>
        <dbReference type="EC" id="2.7.12.2"/>
    </reaction>
</comment>
<keyword evidence="5" id="KW-0067">ATP-binding</keyword>
<evidence type="ECO:0000256" key="5">
    <source>
        <dbReference type="ARBA" id="ARBA00022840"/>
    </source>
</evidence>
<sequence length="393" mass="42542">MPRPPNLSLQPIAQPEPANERMKITDTMTLVVADSQGRELRVKDGGMLGNKSPHPQASGSDGTPVAANQATPTSANERTAKPGPEVAAVLNKVSFDDLRIGEKIGAGSQGSVRKVQSKQTGEIFALKSLTFTNDKEATREAVHHELVRIEALKHDNVVSSYEAFFREGKLYILMEYMDAGTMVSILKRREKIVGEKNFCGLPERRIALIAKHLLLGLAHLHASNVVHRDIKPANLLANTKGLAKISDFGVASSGESKMHMTTVGSTPYMSPERIKSQPYNTSCDIWSAGLTLAELALGVYPFGDIKFKIFELCQLIASGTAAVNWAAPPGGDADRFSPELKDFVAQCLLPSETRPGACELLNHAFVKKADGVDLVDQGKWFLNPTDDADAKKA</sequence>
<dbReference type="PANTHER" id="PTHR48013:SF9">
    <property type="entry name" value="DUAL SPECIFICITY MITOGEN-ACTIVATED PROTEIN KINASE KINASE 5"/>
    <property type="match status" value="1"/>
</dbReference>
<dbReference type="SUPFAM" id="SSF56112">
    <property type="entry name" value="Protein kinase-like (PK-like)"/>
    <property type="match status" value="1"/>
</dbReference>
<evidence type="ECO:0000256" key="9">
    <source>
        <dbReference type="ARBA" id="ARBA00049299"/>
    </source>
</evidence>
<evidence type="ECO:0000256" key="7">
    <source>
        <dbReference type="ARBA" id="ARBA00038999"/>
    </source>
</evidence>
<dbReference type="GO" id="GO:0004674">
    <property type="term" value="F:protein serine/threonine kinase activity"/>
    <property type="evidence" value="ECO:0007669"/>
    <property type="project" value="UniProtKB-KW"/>
</dbReference>
<keyword evidence="1" id="KW-0723">Serine/threonine-protein kinase</keyword>
<comment type="catalytic activity">
    <reaction evidence="8">
        <text>L-seryl-[protein] + ATP = O-phospho-L-seryl-[protein] + ADP + H(+)</text>
        <dbReference type="Rhea" id="RHEA:17989"/>
        <dbReference type="Rhea" id="RHEA-COMP:9863"/>
        <dbReference type="Rhea" id="RHEA-COMP:11604"/>
        <dbReference type="ChEBI" id="CHEBI:15378"/>
        <dbReference type="ChEBI" id="CHEBI:29999"/>
        <dbReference type="ChEBI" id="CHEBI:30616"/>
        <dbReference type="ChEBI" id="CHEBI:83421"/>
        <dbReference type="ChEBI" id="CHEBI:456216"/>
        <dbReference type="EC" id="2.7.12.2"/>
    </reaction>
</comment>
<feature type="domain" description="Protein kinase" evidence="12">
    <location>
        <begin position="98"/>
        <end position="366"/>
    </location>
</feature>
<gene>
    <name evidence="13" type="ORF">NDES1114_LOCUS32154</name>
</gene>
<evidence type="ECO:0000313" key="13">
    <source>
        <dbReference type="EMBL" id="CAD9149715.1"/>
    </source>
</evidence>
<keyword evidence="4" id="KW-0418">Kinase</keyword>
<dbReference type="GO" id="GO:0005524">
    <property type="term" value="F:ATP binding"/>
    <property type="evidence" value="ECO:0007669"/>
    <property type="project" value="UniProtKB-KW"/>
</dbReference>
<dbReference type="InterPro" id="IPR011009">
    <property type="entry name" value="Kinase-like_dom_sf"/>
</dbReference>
<evidence type="ECO:0000256" key="2">
    <source>
        <dbReference type="ARBA" id="ARBA00022679"/>
    </source>
</evidence>
<keyword evidence="3" id="KW-0547">Nucleotide-binding</keyword>
<comment type="similarity">
    <text evidence="6">Belongs to the protein kinase superfamily. STE Ser/Thr protein kinase family. MAP kinase kinase subfamily.</text>
</comment>
<dbReference type="PANTHER" id="PTHR48013">
    <property type="entry name" value="DUAL SPECIFICITY MITOGEN-ACTIVATED PROTEIN KINASE KINASE 5-RELATED"/>
    <property type="match status" value="1"/>
</dbReference>
<dbReference type="FunFam" id="3.30.200.20:FF:000040">
    <property type="entry name" value="Dual specificity mitogen-activated protein kinase kinase"/>
    <property type="match status" value="1"/>
</dbReference>
<dbReference type="PROSITE" id="PS50011">
    <property type="entry name" value="PROTEIN_KINASE_DOM"/>
    <property type="match status" value="1"/>
</dbReference>
<evidence type="ECO:0000256" key="4">
    <source>
        <dbReference type="ARBA" id="ARBA00022777"/>
    </source>
</evidence>
<proteinExistence type="inferred from homology"/>
<dbReference type="SMART" id="SM00220">
    <property type="entry name" value="S_TKc"/>
    <property type="match status" value="1"/>
</dbReference>
<dbReference type="AlphaFoldDB" id="A0A7S1W5F8"/>
<organism evidence="13">
    <name type="scientific">Neobodo designis</name>
    <name type="common">Flagellated protozoan</name>
    <name type="synonym">Bodo designis</name>
    <dbReference type="NCBI Taxonomy" id="312471"/>
    <lineage>
        <taxon>Eukaryota</taxon>
        <taxon>Discoba</taxon>
        <taxon>Euglenozoa</taxon>
        <taxon>Kinetoplastea</taxon>
        <taxon>Metakinetoplastina</taxon>
        <taxon>Neobodonida</taxon>
        <taxon>Neobodo</taxon>
    </lineage>
</organism>
<evidence type="ECO:0000256" key="1">
    <source>
        <dbReference type="ARBA" id="ARBA00022527"/>
    </source>
</evidence>
<evidence type="ECO:0000256" key="6">
    <source>
        <dbReference type="ARBA" id="ARBA00038035"/>
    </source>
</evidence>
<feature type="compositionally biased region" description="Polar residues" evidence="11">
    <location>
        <begin position="53"/>
        <end position="77"/>
    </location>
</feature>
<evidence type="ECO:0000256" key="11">
    <source>
        <dbReference type="SAM" id="MobiDB-lite"/>
    </source>
</evidence>
<name>A0A7S1W5F8_NEODS</name>
<protein>
    <recommendedName>
        <fullName evidence="7">mitogen-activated protein kinase kinase</fullName>
        <ecNumber evidence="7">2.7.12.2</ecNumber>
    </recommendedName>
</protein>
<accession>A0A7S1W5F8</accession>
<evidence type="ECO:0000256" key="3">
    <source>
        <dbReference type="ARBA" id="ARBA00022741"/>
    </source>
</evidence>
<dbReference type="InterPro" id="IPR000719">
    <property type="entry name" value="Prot_kinase_dom"/>
</dbReference>
<dbReference type="GO" id="GO:0004708">
    <property type="term" value="F:MAP kinase kinase activity"/>
    <property type="evidence" value="ECO:0007669"/>
    <property type="project" value="UniProtKB-EC"/>
</dbReference>
<dbReference type="EMBL" id="HBGF01048095">
    <property type="protein sequence ID" value="CAD9149715.1"/>
    <property type="molecule type" value="Transcribed_RNA"/>
</dbReference>
<dbReference type="Gene3D" id="1.10.510.10">
    <property type="entry name" value="Transferase(Phosphotransferase) domain 1"/>
    <property type="match status" value="1"/>
</dbReference>
<evidence type="ECO:0000259" key="12">
    <source>
        <dbReference type="PROSITE" id="PS50011"/>
    </source>
</evidence>
<evidence type="ECO:0000256" key="8">
    <source>
        <dbReference type="ARBA" id="ARBA00049014"/>
    </source>
</evidence>
<reference evidence="13" key="1">
    <citation type="submission" date="2021-01" db="EMBL/GenBank/DDBJ databases">
        <authorList>
            <person name="Corre E."/>
            <person name="Pelletier E."/>
            <person name="Niang G."/>
            <person name="Scheremetjew M."/>
            <person name="Finn R."/>
            <person name="Kale V."/>
            <person name="Holt S."/>
            <person name="Cochrane G."/>
            <person name="Meng A."/>
            <person name="Brown T."/>
            <person name="Cohen L."/>
        </authorList>
    </citation>
    <scope>NUCLEOTIDE SEQUENCE</scope>
    <source>
        <strain evidence="13">CCAP 1951/1</strain>
    </source>
</reference>
<dbReference type="EC" id="2.7.12.2" evidence="7"/>
<feature type="region of interest" description="Disordered" evidence="11">
    <location>
        <begin position="1"/>
        <end position="83"/>
    </location>
</feature>